<keyword evidence="3" id="KW-0677">Repeat</keyword>
<gene>
    <name evidence="9" type="ORF">CWI38_1867p0020</name>
</gene>
<dbReference type="Pfam" id="PF01749">
    <property type="entry name" value="IBB"/>
    <property type="match status" value="1"/>
</dbReference>
<evidence type="ECO:0000256" key="2">
    <source>
        <dbReference type="ARBA" id="ARBA00022448"/>
    </source>
</evidence>
<sequence length="529" mass="59542">MFENKTVEARRKQREEQQVELRQQRREDLLNKKRSMVSKDTAPQIANLKEMKSKVLSNDPNIVFQGVFEFRTVLSVEKSPPIQAVIDSGLVPRFVELLSTSCNIYQDPSTDLTTNTRLESAWVLTNISSGTTEQTSHVVDCGAIPLLLEMINEPSSELIDQGIWALGNIAGDSEAMRDSIINSNATPTILSFISDLLHSKEHLKILRNATWLLSNLNRGRNPPPPLPHMKSCIPVISLLTTHTDPEVVTDSFWAASYVCDADISTTDLILSTEIPNRAILLLKNIINKLSNTDSTSSYNDNSLYKIAMHSISPVIRMLGNILTGTDEQTNYLLDMEILTIFKDLLILYQEPSKQSRLRKEICWSISNITAGTEKQVERVFESKIIPILIDILNYSELYVRIEACYAITNSLSYCNTRYEHLEILLENNFLESLKDLLMVVSNLVEVQVNILNGFKMALEGCRAKYKKYGNNPVANRMEEIGLVGVIEELQDSGDASVSDKAYNIIVEYFNVVILEVKRVLLGSSYISVV</sequence>
<comment type="similarity">
    <text evidence="1 5">Belongs to the importin alpha family.</text>
</comment>
<keyword evidence="10" id="KW-1185">Reference proteome</keyword>
<dbReference type="STRING" id="1176355.A0A4Q9LS12"/>
<dbReference type="Pfam" id="PF16186">
    <property type="entry name" value="Arm_3"/>
    <property type="match status" value="1"/>
</dbReference>
<dbReference type="OrthoDB" id="29145at2759"/>
<keyword evidence="2 5" id="KW-0813">Transport</keyword>
<dbReference type="GO" id="GO:0005737">
    <property type="term" value="C:cytoplasm"/>
    <property type="evidence" value="ECO:0007669"/>
    <property type="project" value="InterPro"/>
</dbReference>
<dbReference type="GO" id="GO:0006606">
    <property type="term" value="P:protein import into nucleus"/>
    <property type="evidence" value="ECO:0007669"/>
    <property type="project" value="InterPro"/>
</dbReference>
<feature type="region of interest" description="Disordered" evidence="7">
    <location>
        <begin position="1"/>
        <end position="26"/>
    </location>
</feature>
<protein>
    <recommendedName>
        <fullName evidence="5">Importin subunit alpha</fullName>
    </recommendedName>
</protein>
<dbReference type="InterPro" id="IPR024931">
    <property type="entry name" value="Importin_alpha"/>
</dbReference>
<dbReference type="InterPro" id="IPR000225">
    <property type="entry name" value="Armadillo"/>
</dbReference>
<evidence type="ECO:0000313" key="10">
    <source>
        <dbReference type="Proteomes" id="UP000292282"/>
    </source>
</evidence>
<comment type="caution">
    <text evidence="9">The sequence shown here is derived from an EMBL/GenBank/DDBJ whole genome shotgun (WGS) entry which is preliminary data.</text>
</comment>
<organism evidence="9 10">
    <name type="scientific">Hamiltosporidium tvaerminnensis</name>
    <dbReference type="NCBI Taxonomy" id="1176355"/>
    <lineage>
        <taxon>Eukaryota</taxon>
        <taxon>Fungi</taxon>
        <taxon>Fungi incertae sedis</taxon>
        <taxon>Microsporidia</taxon>
        <taxon>Dubosqiidae</taxon>
        <taxon>Hamiltosporidium</taxon>
    </lineage>
</organism>
<evidence type="ECO:0000256" key="6">
    <source>
        <dbReference type="PROSITE-ProRule" id="PRU00259"/>
    </source>
</evidence>
<dbReference type="InterPro" id="IPR002652">
    <property type="entry name" value="Importin-a_IBB"/>
</dbReference>
<dbReference type="GO" id="GO:0061608">
    <property type="term" value="F:nuclear import signal receptor activity"/>
    <property type="evidence" value="ECO:0007669"/>
    <property type="project" value="InterPro"/>
</dbReference>
<dbReference type="SMART" id="SM00185">
    <property type="entry name" value="ARM"/>
    <property type="match status" value="5"/>
</dbReference>
<dbReference type="Gene3D" id="1.25.10.10">
    <property type="entry name" value="Leucine-rich Repeat Variant"/>
    <property type="match status" value="1"/>
</dbReference>
<dbReference type="Pfam" id="PF00514">
    <property type="entry name" value="Arm"/>
    <property type="match status" value="1"/>
</dbReference>
<dbReference type="InterPro" id="IPR032413">
    <property type="entry name" value="Arm_3"/>
</dbReference>
<keyword evidence="4 5" id="KW-0653">Protein transport</keyword>
<dbReference type="VEuPathDB" id="MicrosporidiaDB:CWI38_1867p0020"/>
<name>A0A4Q9LS12_9MICR</name>
<accession>A0A4Q9LS12</accession>
<feature type="repeat" description="ARM" evidence="6">
    <location>
        <begin position="142"/>
        <end position="185"/>
    </location>
</feature>
<dbReference type="PROSITE" id="PS50176">
    <property type="entry name" value="ARM_REPEAT"/>
    <property type="match status" value="1"/>
</dbReference>
<evidence type="ECO:0000256" key="5">
    <source>
        <dbReference type="PIRNR" id="PIRNR005673"/>
    </source>
</evidence>
<dbReference type="SUPFAM" id="SSF48371">
    <property type="entry name" value="ARM repeat"/>
    <property type="match status" value="1"/>
</dbReference>
<dbReference type="PANTHER" id="PTHR23316">
    <property type="entry name" value="IMPORTIN ALPHA"/>
    <property type="match status" value="1"/>
</dbReference>
<dbReference type="InterPro" id="IPR016024">
    <property type="entry name" value="ARM-type_fold"/>
</dbReference>
<dbReference type="PIRSF" id="PIRSF005673">
    <property type="entry name" value="Importin_alpha"/>
    <property type="match status" value="1"/>
</dbReference>
<dbReference type="AlphaFoldDB" id="A0A4Q9LS12"/>
<feature type="domain" description="IBB" evidence="8">
    <location>
        <begin position="1"/>
        <end position="43"/>
    </location>
</feature>
<dbReference type="EMBL" id="PITK01001867">
    <property type="protein sequence ID" value="TBU10300.1"/>
    <property type="molecule type" value="Genomic_DNA"/>
</dbReference>
<evidence type="ECO:0000256" key="1">
    <source>
        <dbReference type="ARBA" id="ARBA00010394"/>
    </source>
</evidence>
<proteinExistence type="inferred from homology"/>
<dbReference type="InterPro" id="IPR011989">
    <property type="entry name" value="ARM-like"/>
</dbReference>
<dbReference type="PROSITE" id="PS51214">
    <property type="entry name" value="IBB"/>
    <property type="match status" value="1"/>
</dbReference>
<evidence type="ECO:0000259" key="8">
    <source>
        <dbReference type="PROSITE" id="PS51214"/>
    </source>
</evidence>
<dbReference type="InterPro" id="IPR036975">
    <property type="entry name" value="Importin-a_IBB_sf"/>
</dbReference>
<reference evidence="9 10" key="1">
    <citation type="submission" date="2017-12" db="EMBL/GenBank/DDBJ databases">
        <authorList>
            <person name="Pombert J.-F."/>
            <person name="Haag K.L."/>
            <person name="Ebert D."/>
        </authorList>
    </citation>
    <scope>NUCLEOTIDE SEQUENCE [LARGE SCALE GENOMIC DNA]</scope>
    <source>
        <strain evidence="9">IL-G-3</strain>
    </source>
</reference>
<evidence type="ECO:0000313" key="9">
    <source>
        <dbReference type="EMBL" id="TBU10300.1"/>
    </source>
</evidence>
<evidence type="ECO:0000256" key="7">
    <source>
        <dbReference type="SAM" id="MobiDB-lite"/>
    </source>
</evidence>
<evidence type="ECO:0000256" key="3">
    <source>
        <dbReference type="ARBA" id="ARBA00022737"/>
    </source>
</evidence>
<dbReference type="Proteomes" id="UP000292282">
    <property type="component" value="Unassembled WGS sequence"/>
</dbReference>
<dbReference type="Gene3D" id="1.20.5.690">
    <property type="entry name" value="Importin-alpha, importin-beta-binding domain"/>
    <property type="match status" value="1"/>
</dbReference>
<evidence type="ECO:0000256" key="4">
    <source>
        <dbReference type="ARBA" id="ARBA00022927"/>
    </source>
</evidence>